<organism evidence="1 2">
    <name type="scientific">Candidatus Methylacidithermus pantelleriae</name>
    <dbReference type="NCBI Taxonomy" id="2744239"/>
    <lineage>
        <taxon>Bacteria</taxon>
        <taxon>Pseudomonadati</taxon>
        <taxon>Verrucomicrobiota</taxon>
        <taxon>Methylacidiphilae</taxon>
        <taxon>Methylacidiphilales</taxon>
        <taxon>Methylacidiphilaceae</taxon>
        <taxon>Candidatus Methylacidithermus</taxon>
    </lineage>
</organism>
<evidence type="ECO:0000313" key="1">
    <source>
        <dbReference type="EMBL" id="CAF0700460.1"/>
    </source>
</evidence>
<gene>
    <name evidence="1" type="ORF">MPNT_370002</name>
</gene>
<dbReference type="AlphaFoldDB" id="A0A8J2FWP2"/>
<accession>A0A8J2FWP2</accession>
<comment type="caution">
    <text evidence="1">The sequence shown here is derived from an EMBL/GenBank/DDBJ whole genome shotgun (WGS) entry which is preliminary data.</text>
</comment>
<protein>
    <submittedName>
        <fullName evidence="1">Uncharacterized protein</fullName>
    </submittedName>
</protein>
<dbReference type="EMBL" id="CAJNOB010000031">
    <property type="protein sequence ID" value="CAF0700460.1"/>
    <property type="molecule type" value="Genomic_DNA"/>
</dbReference>
<proteinExistence type="predicted"/>
<name>A0A8J2FWP2_9BACT</name>
<sequence length="67" mass="7564">MTKLTFCLKKIARLFESLREKARTAGMRVVFYNRGRLCAKRASNSLDLPPSLAEGLALFPSKFWVAS</sequence>
<keyword evidence="2" id="KW-1185">Reference proteome</keyword>
<evidence type="ECO:0000313" key="2">
    <source>
        <dbReference type="Proteomes" id="UP000663859"/>
    </source>
</evidence>
<dbReference type="Proteomes" id="UP000663859">
    <property type="component" value="Unassembled WGS sequence"/>
</dbReference>
<reference evidence="1" key="1">
    <citation type="submission" date="2021-02" db="EMBL/GenBank/DDBJ databases">
        <authorList>
            <person name="Cremers G."/>
            <person name="Picone N."/>
        </authorList>
    </citation>
    <scope>NUCLEOTIDE SEQUENCE</scope>
    <source>
        <strain evidence="1">PQ17</strain>
    </source>
</reference>